<dbReference type="PRINTS" id="PR00039">
    <property type="entry name" value="HTHLYSR"/>
</dbReference>
<dbReference type="EMBL" id="JBHUKR010000019">
    <property type="protein sequence ID" value="MFD2420529.1"/>
    <property type="molecule type" value="Genomic_DNA"/>
</dbReference>
<comment type="similarity">
    <text evidence="1">Belongs to the LysR transcriptional regulatory family.</text>
</comment>
<keyword evidence="4" id="KW-0804">Transcription</keyword>
<dbReference type="PROSITE" id="PS50931">
    <property type="entry name" value="HTH_LYSR"/>
    <property type="match status" value="1"/>
</dbReference>
<dbReference type="SUPFAM" id="SSF53850">
    <property type="entry name" value="Periplasmic binding protein-like II"/>
    <property type="match status" value="1"/>
</dbReference>
<evidence type="ECO:0000256" key="4">
    <source>
        <dbReference type="ARBA" id="ARBA00023163"/>
    </source>
</evidence>
<sequence length="297" mass="32243">MGFDIDLKHLRYLVAVADEGSFTRGAEALGMTQPALSRAIKALEEALGTPLFVRAQHRLELTEAGRMLTQEARTLLETANAALARVARLGREGPRLRVTARGCDIDVLQKLVASYNERFPGELPARGMMVDWRVQAGQVRTGEADVTLLRAPFESRGLDSDLIRADPRVVMLPESHPLAGRESIHRRELAGEAFPLWPDLTPAEKDYWLGVDLADHDWKPGPLVRDAAQLVGSIRLGDGIGFIALSHVPAPLPAGISVVPVEGLSASQLRIAWAASMTSPDVARFVRHATEHAVAVA</sequence>
<dbReference type="Gene3D" id="3.40.190.10">
    <property type="entry name" value="Periplasmic binding protein-like II"/>
    <property type="match status" value="2"/>
</dbReference>
<keyword evidence="3" id="KW-0238">DNA-binding</keyword>
<evidence type="ECO:0000256" key="1">
    <source>
        <dbReference type="ARBA" id="ARBA00009437"/>
    </source>
</evidence>
<keyword evidence="7" id="KW-1185">Reference proteome</keyword>
<evidence type="ECO:0000259" key="5">
    <source>
        <dbReference type="PROSITE" id="PS50931"/>
    </source>
</evidence>
<dbReference type="InterPro" id="IPR036390">
    <property type="entry name" value="WH_DNA-bd_sf"/>
</dbReference>
<dbReference type="PANTHER" id="PTHR30346">
    <property type="entry name" value="TRANSCRIPTIONAL DUAL REGULATOR HCAR-RELATED"/>
    <property type="match status" value="1"/>
</dbReference>
<evidence type="ECO:0000313" key="7">
    <source>
        <dbReference type="Proteomes" id="UP001597417"/>
    </source>
</evidence>
<proteinExistence type="inferred from homology"/>
<keyword evidence="2" id="KW-0805">Transcription regulation</keyword>
<name>A0ABW5G0V3_9PSEU</name>
<feature type="domain" description="HTH lysR-type" evidence="5">
    <location>
        <begin position="5"/>
        <end position="62"/>
    </location>
</feature>
<dbReference type="InterPro" id="IPR036388">
    <property type="entry name" value="WH-like_DNA-bd_sf"/>
</dbReference>
<dbReference type="SUPFAM" id="SSF46785">
    <property type="entry name" value="Winged helix' DNA-binding domain"/>
    <property type="match status" value="1"/>
</dbReference>
<evidence type="ECO:0000256" key="2">
    <source>
        <dbReference type="ARBA" id="ARBA00023015"/>
    </source>
</evidence>
<gene>
    <name evidence="6" type="ORF">ACFSXZ_29805</name>
</gene>
<comment type="caution">
    <text evidence="6">The sequence shown here is derived from an EMBL/GenBank/DDBJ whole genome shotgun (WGS) entry which is preliminary data.</text>
</comment>
<reference evidence="7" key="1">
    <citation type="journal article" date="2019" name="Int. J. Syst. Evol. Microbiol.">
        <title>The Global Catalogue of Microorganisms (GCM) 10K type strain sequencing project: providing services to taxonomists for standard genome sequencing and annotation.</title>
        <authorList>
            <consortium name="The Broad Institute Genomics Platform"/>
            <consortium name="The Broad Institute Genome Sequencing Center for Infectious Disease"/>
            <person name="Wu L."/>
            <person name="Ma J."/>
        </authorList>
    </citation>
    <scope>NUCLEOTIDE SEQUENCE [LARGE SCALE GENOMIC DNA]</scope>
    <source>
        <strain evidence="7">CGMCC 4.7645</strain>
    </source>
</reference>
<dbReference type="Gene3D" id="1.10.10.10">
    <property type="entry name" value="Winged helix-like DNA-binding domain superfamily/Winged helix DNA-binding domain"/>
    <property type="match status" value="1"/>
</dbReference>
<dbReference type="InterPro" id="IPR000847">
    <property type="entry name" value="LysR_HTH_N"/>
</dbReference>
<dbReference type="InterPro" id="IPR005119">
    <property type="entry name" value="LysR_subst-bd"/>
</dbReference>
<organism evidence="6 7">
    <name type="scientific">Amycolatopsis pigmentata</name>
    <dbReference type="NCBI Taxonomy" id="450801"/>
    <lineage>
        <taxon>Bacteria</taxon>
        <taxon>Bacillati</taxon>
        <taxon>Actinomycetota</taxon>
        <taxon>Actinomycetes</taxon>
        <taxon>Pseudonocardiales</taxon>
        <taxon>Pseudonocardiaceae</taxon>
        <taxon>Amycolatopsis</taxon>
    </lineage>
</organism>
<evidence type="ECO:0000313" key="6">
    <source>
        <dbReference type="EMBL" id="MFD2420529.1"/>
    </source>
</evidence>
<evidence type="ECO:0000256" key="3">
    <source>
        <dbReference type="ARBA" id="ARBA00023125"/>
    </source>
</evidence>
<protein>
    <submittedName>
        <fullName evidence="6">LysR family transcriptional regulator</fullName>
    </submittedName>
</protein>
<dbReference type="PANTHER" id="PTHR30346:SF0">
    <property type="entry name" value="HCA OPERON TRANSCRIPTIONAL ACTIVATOR HCAR"/>
    <property type="match status" value="1"/>
</dbReference>
<dbReference type="Pfam" id="PF03466">
    <property type="entry name" value="LysR_substrate"/>
    <property type="match status" value="1"/>
</dbReference>
<dbReference type="Proteomes" id="UP001597417">
    <property type="component" value="Unassembled WGS sequence"/>
</dbReference>
<dbReference type="RefSeq" id="WP_378268631.1">
    <property type="nucleotide sequence ID" value="NZ_JBHUKR010000019.1"/>
</dbReference>
<dbReference type="Pfam" id="PF00126">
    <property type="entry name" value="HTH_1"/>
    <property type="match status" value="1"/>
</dbReference>
<accession>A0ABW5G0V3</accession>